<dbReference type="AlphaFoldDB" id="A0A9W6SBI8"/>
<keyword evidence="2" id="KW-1185">Reference proteome</keyword>
<dbReference type="Gene3D" id="3.40.1760.10">
    <property type="entry name" value="YfbM-like super family"/>
    <property type="match status" value="1"/>
</dbReference>
<dbReference type="EMBL" id="BSTK01000017">
    <property type="protein sequence ID" value="GLY90601.1"/>
    <property type="molecule type" value="Genomic_DNA"/>
</dbReference>
<evidence type="ECO:0008006" key="3">
    <source>
        <dbReference type="Google" id="ProtNLM"/>
    </source>
</evidence>
<dbReference type="Proteomes" id="UP001165074">
    <property type="component" value="Unassembled WGS sequence"/>
</dbReference>
<name>A0A9W6SBI8_9ACTN</name>
<dbReference type="Pfam" id="PF08974">
    <property type="entry name" value="DUF1877"/>
    <property type="match status" value="1"/>
</dbReference>
<proteinExistence type="predicted"/>
<organism evidence="1 2">
    <name type="scientific">Actinoallomurus iriomotensis</name>
    <dbReference type="NCBI Taxonomy" id="478107"/>
    <lineage>
        <taxon>Bacteria</taxon>
        <taxon>Bacillati</taxon>
        <taxon>Actinomycetota</taxon>
        <taxon>Actinomycetes</taxon>
        <taxon>Streptosporangiales</taxon>
        <taxon>Thermomonosporaceae</taxon>
        <taxon>Actinoallomurus</taxon>
    </lineage>
</organism>
<reference evidence="1" key="1">
    <citation type="submission" date="2023-03" db="EMBL/GenBank/DDBJ databases">
        <title>Actinoallomurus iriomotensis NBRC 103684.</title>
        <authorList>
            <person name="Ichikawa N."/>
            <person name="Sato H."/>
            <person name="Tonouchi N."/>
        </authorList>
    </citation>
    <scope>NUCLEOTIDE SEQUENCE</scope>
    <source>
        <strain evidence="1">NBRC 103684</strain>
    </source>
</reference>
<evidence type="ECO:0000313" key="2">
    <source>
        <dbReference type="Proteomes" id="UP001165074"/>
    </source>
</evidence>
<sequence>MAGPASVAPGSLPGVGMWICFLGLQSSGFPGDAADFEALFDVKFDELRQWVRAGEAVWLESGFFELNEVYRPRHSPGGDRELPVFGGRHIPDPGGGPGHVALDPPDVARAAAYLERVSFPDLWQEWRQLPSANARDLAELRRRHADEELRERLTEYHEALRAFYGSSAERGWAVAKSFSF</sequence>
<accession>A0A9W6SBI8</accession>
<gene>
    <name evidence="1" type="ORF">Airi02_085300</name>
</gene>
<protein>
    <recommendedName>
        <fullName evidence="3">DUF1877 family protein</fullName>
    </recommendedName>
</protein>
<evidence type="ECO:0000313" key="1">
    <source>
        <dbReference type="EMBL" id="GLY90601.1"/>
    </source>
</evidence>
<dbReference type="InterPro" id="IPR035944">
    <property type="entry name" value="YfbM-like_sf"/>
</dbReference>
<comment type="caution">
    <text evidence="1">The sequence shown here is derived from an EMBL/GenBank/DDBJ whole genome shotgun (WGS) entry which is preliminary data.</text>
</comment>
<dbReference type="InterPro" id="IPR015068">
    <property type="entry name" value="DUF1877"/>
</dbReference>